<dbReference type="RefSeq" id="WP_176612429.1">
    <property type="nucleotide sequence ID" value="NZ_JABXXR010000008.1"/>
</dbReference>
<comment type="similarity">
    <text evidence="2">Belongs to the Nudix hydrolase family.</text>
</comment>
<dbReference type="Proteomes" id="UP000585665">
    <property type="component" value="Unassembled WGS sequence"/>
</dbReference>
<name>A0A850P6D2_9PROT</name>
<keyword evidence="8" id="KW-0460">Magnesium</keyword>
<dbReference type="PROSITE" id="PS51462">
    <property type="entry name" value="NUDIX"/>
    <property type="match status" value="1"/>
</dbReference>
<sequence>MRRTTGHCSLSDTPVVSSVAAGRLPRGAIEAGPFRLRPLRPDDAAVIHRLVNDWSVVRMLSRLPFPYPRSLTDDWIASTIAEHDRGDAWHLAVTRQDGDGETVLGCIGLRIDAPQKTATLGYWIGRPYWGTGAASTAAERVTRWALANLPIARITASAAQDNAASIAVLRKIGFREVGAGRQPFLARGGEHPVTLFEATHADMPGLATRNPSEDAAPDPSPAAAVPARRSVLVAAAALLDRDNRVLLARRPEGKPMAGLWEFPGGKIEQDETPEDALIRELREELGIEVSPACLAPFTFASHDYGTFHLLMPLFLCRRWKHTPTAREGQTLRWVHAAELADYPMPAADLPFIPLLRDLL</sequence>
<dbReference type="GO" id="GO:0044715">
    <property type="term" value="F:8-oxo-dGDP phosphatase activity"/>
    <property type="evidence" value="ECO:0007669"/>
    <property type="project" value="TreeGrafter"/>
</dbReference>
<feature type="domain" description="Nudix hydrolase" evidence="18">
    <location>
        <begin position="229"/>
        <end position="357"/>
    </location>
</feature>
<dbReference type="SUPFAM" id="SSF55811">
    <property type="entry name" value="Nudix"/>
    <property type="match status" value="1"/>
</dbReference>
<proteinExistence type="inferred from homology"/>
<dbReference type="GO" id="GO:0006281">
    <property type="term" value="P:DNA repair"/>
    <property type="evidence" value="ECO:0007669"/>
    <property type="project" value="UniProtKB-KW"/>
</dbReference>
<dbReference type="SUPFAM" id="SSF55729">
    <property type="entry name" value="Acyl-CoA N-acyltransferases (Nat)"/>
    <property type="match status" value="1"/>
</dbReference>
<dbReference type="CDD" id="cd03425">
    <property type="entry name" value="NUDIX_MutT_NudA_like"/>
    <property type="match status" value="1"/>
</dbReference>
<protein>
    <recommendedName>
        <fullName evidence="13">8-oxo-dGTP diphosphatase</fullName>
        <ecNumber evidence="12">3.6.1.55</ecNumber>
    </recommendedName>
    <alternativeName>
        <fullName evidence="16">7,8-dihydro-8-oxoguanine-triphosphatase</fullName>
    </alternativeName>
    <alternativeName>
        <fullName evidence="15">Mutator protein MutT</fullName>
    </alternativeName>
    <alternativeName>
        <fullName evidence="14">dGTP pyrophosphohydrolase</fullName>
    </alternativeName>
</protein>
<evidence type="ECO:0000256" key="2">
    <source>
        <dbReference type="ARBA" id="ARBA00005582"/>
    </source>
</evidence>
<evidence type="ECO:0000256" key="1">
    <source>
        <dbReference type="ARBA" id="ARBA00001946"/>
    </source>
</evidence>
<dbReference type="InterPro" id="IPR015797">
    <property type="entry name" value="NUDIX_hydrolase-like_dom_sf"/>
</dbReference>
<dbReference type="EC" id="3.6.1.55" evidence="12"/>
<dbReference type="GO" id="GO:0008413">
    <property type="term" value="F:8-oxo-7,8-dihydroguanosine triphosphate pyrophosphatase activity"/>
    <property type="evidence" value="ECO:0007669"/>
    <property type="project" value="TreeGrafter"/>
</dbReference>
<dbReference type="GO" id="GO:0035539">
    <property type="term" value="F:8-oxo-7,8-dihydrodeoxyguanosine triphosphate pyrophosphatase activity"/>
    <property type="evidence" value="ECO:0007669"/>
    <property type="project" value="UniProtKB-EC"/>
</dbReference>
<dbReference type="GO" id="GO:0046872">
    <property type="term" value="F:metal ion binding"/>
    <property type="evidence" value="ECO:0007669"/>
    <property type="project" value="UniProtKB-KW"/>
</dbReference>
<dbReference type="GO" id="GO:0044716">
    <property type="term" value="F:8-oxo-GDP phosphatase activity"/>
    <property type="evidence" value="ECO:0007669"/>
    <property type="project" value="TreeGrafter"/>
</dbReference>
<dbReference type="GO" id="GO:0006260">
    <property type="term" value="P:DNA replication"/>
    <property type="evidence" value="ECO:0007669"/>
    <property type="project" value="UniProtKB-KW"/>
</dbReference>
<dbReference type="InterPro" id="IPR000182">
    <property type="entry name" value="GNAT_dom"/>
</dbReference>
<dbReference type="InterPro" id="IPR020476">
    <property type="entry name" value="Nudix_hydrolase"/>
</dbReference>
<evidence type="ECO:0000256" key="4">
    <source>
        <dbReference type="ARBA" id="ARBA00022705"/>
    </source>
</evidence>
<dbReference type="InterPro" id="IPR000086">
    <property type="entry name" value="NUDIX_hydrolase_dom"/>
</dbReference>
<evidence type="ECO:0000256" key="8">
    <source>
        <dbReference type="ARBA" id="ARBA00022842"/>
    </source>
</evidence>
<evidence type="ECO:0000256" key="5">
    <source>
        <dbReference type="ARBA" id="ARBA00022723"/>
    </source>
</evidence>
<accession>A0A850P6D2</accession>
<evidence type="ECO:0000256" key="7">
    <source>
        <dbReference type="ARBA" id="ARBA00022801"/>
    </source>
</evidence>
<keyword evidence="20" id="KW-1185">Reference proteome</keyword>
<evidence type="ECO:0000256" key="16">
    <source>
        <dbReference type="ARBA" id="ARBA00042798"/>
    </source>
</evidence>
<organism evidence="19 20">
    <name type="scientific">Ameyamaea chiangmaiensis</name>
    <dbReference type="NCBI Taxonomy" id="442969"/>
    <lineage>
        <taxon>Bacteria</taxon>
        <taxon>Pseudomonadati</taxon>
        <taxon>Pseudomonadota</taxon>
        <taxon>Alphaproteobacteria</taxon>
        <taxon>Acetobacterales</taxon>
        <taxon>Acetobacteraceae</taxon>
        <taxon>Ameyamaea</taxon>
    </lineage>
</organism>
<dbReference type="Gene3D" id="3.90.79.10">
    <property type="entry name" value="Nucleoside Triphosphate Pyrophosphohydrolase"/>
    <property type="match status" value="1"/>
</dbReference>
<dbReference type="InterPro" id="IPR016181">
    <property type="entry name" value="Acyl_CoA_acyltransferase"/>
</dbReference>
<reference evidence="19 20" key="1">
    <citation type="submission" date="2020-06" db="EMBL/GenBank/DDBJ databases">
        <title>Description of novel acetic acid bacteria.</title>
        <authorList>
            <person name="Sombolestani A."/>
        </authorList>
    </citation>
    <scope>NUCLEOTIDE SEQUENCE [LARGE SCALE GENOMIC DNA]</scope>
    <source>
        <strain evidence="19 20">LMG 27010</strain>
    </source>
</reference>
<evidence type="ECO:0000313" key="19">
    <source>
        <dbReference type="EMBL" id="NVN39414.1"/>
    </source>
</evidence>
<evidence type="ECO:0000256" key="10">
    <source>
        <dbReference type="ARBA" id="ARBA00035861"/>
    </source>
</evidence>
<dbReference type="Gene3D" id="3.40.630.30">
    <property type="match status" value="1"/>
</dbReference>
<comment type="catalytic activity">
    <reaction evidence="10">
        <text>8-oxo-dGTP + H2O = 8-oxo-dGMP + diphosphate + H(+)</text>
        <dbReference type="Rhea" id="RHEA:31575"/>
        <dbReference type="ChEBI" id="CHEBI:15377"/>
        <dbReference type="ChEBI" id="CHEBI:15378"/>
        <dbReference type="ChEBI" id="CHEBI:33019"/>
        <dbReference type="ChEBI" id="CHEBI:63224"/>
        <dbReference type="ChEBI" id="CHEBI:77896"/>
        <dbReference type="EC" id="3.6.1.55"/>
    </reaction>
</comment>
<dbReference type="InterPro" id="IPR047127">
    <property type="entry name" value="MutT-like"/>
</dbReference>
<keyword evidence="4" id="KW-0235">DNA replication</keyword>
<dbReference type="Pfam" id="PF13302">
    <property type="entry name" value="Acetyltransf_3"/>
    <property type="match status" value="1"/>
</dbReference>
<dbReference type="PROSITE" id="PS00893">
    <property type="entry name" value="NUDIX_BOX"/>
    <property type="match status" value="1"/>
</dbReference>
<evidence type="ECO:0000256" key="11">
    <source>
        <dbReference type="ARBA" id="ARBA00036904"/>
    </source>
</evidence>
<comment type="cofactor">
    <cofactor evidence="1">
        <name>Mg(2+)</name>
        <dbReference type="ChEBI" id="CHEBI:18420"/>
    </cofactor>
</comment>
<evidence type="ECO:0000256" key="15">
    <source>
        <dbReference type="ARBA" id="ARBA00041979"/>
    </source>
</evidence>
<dbReference type="EMBL" id="JABXXR010000008">
    <property type="protein sequence ID" value="NVN39414.1"/>
    <property type="molecule type" value="Genomic_DNA"/>
</dbReference>
<evidence type="ECO:0000256" key="3">
    <source>
        <dbReference type="ARBA" id="ARBA00022457"/>
    </source>
</evidence>
<keyword evidence="6" id="KW-0227">DNA damage</keyword>
<evidence type="ECO:0000313" key="20">
    <source>
        <dbReference type="Proteomes" id="UP000585665"/>
    </source>
</evidence>
<comment type="catalytic activity">
    <reaction evidence="11">
        <text>8-oxo-GTP + H2O = 8-oxo-GMP + diphosphate + H(+)</text>
        <dbReference type="Rhea" id="RHEA:67616"/>
        <dbReference type="ChEBI" id="CHEBI:15377"/>
        <dbReference type="ChEBI" id="CHEBI:15378"/>
        <dbReference type="ChEBI" id="CHEBI:33019"/>
        <dbReference type="ChEBI" id="CHEBI:143553"/>
        <dbReference type="ChEBI" id="CHEBI:145694"/>
    </reaction>
</comment>
<dbReference type="PANTHER" id="PTHR47707:SF1">
    <property type="entry name" value="NUDIX HYDROLASE FAMILY PROTEIN"/>
    <property type="match status" value="1"/>
</dbReference>
<dbReference type="PROSITE" id="PS51186">
    <property type="entry name" value="GNAT"/>
    <property type="match status" value="1"/>
</dbReference>
<evidence type="ECO:0000256" key="14">
    <source>
        <dbReference type="ARBA" id="ARBA00041592"/>
    </source>
</evidence>
<dbReference type="Pfam" id="PF14815">
    <property type="entry name" value="NUDIX_4"/>
    <property type="match status" value="1"/>
</dbReference>
<keyword evidence="19" id="KW-0808">Transferase</keyword>
<evidence type="ECO:0000256" key="9">
    <source>
        <dbReference type="ARBA" id="ARBA00023204"/>
    </source>
</evidence>
<dbReference type="AlphaFoldDB" id="A0A850P6D2"/>
<keyword evidence="7" id="KW-0378">Hydrolase</keyword>
<evidence type="ECO:0000256" key="13">
    <source>
        <dbReference type="ARBA" id="ARBA00040794"/>
    </source>
</evidence>
<evidence type="ECO:0000259" key="18">
    <source>
        <dbReference type="PROSITE" id="PS51462"/>
    </source>
</evidence>
<keyword evidence="9" id="KW-0234">DNA repair</keyword>
<keyword evidence="5" id="KW-0479">Metal-binding</keyword>
<dbReference type="InterPro" id="IPR020084">
    <property type="entry name" value="NUDIX_hydrolase_CS"/>
</dbReference>
<evidence type="ECO:0000259" key="17">
    <source>
        <dbReference type="PROSITE" id="PS51186"/>
    </source>
</evidence>
<dbReference type="PANTHER" id="PTHR47707">
    <property type="entry name" value="8-OXO-DGTP DIPHOSPHATASE"/>
    <property type="match status" value="1"/>
</dbReference>
<dbReference type="PRINTS" id="PR00502">
    <property type="entry name" value="NUDIXFAMILY"/>
</dbReference>
<dbReference type="GO" id="GO:0016747">
    <property type="term" value="F:acyltransferase activity, transferring groups other than amino-acyl groups"/>
    <property type="evidence" value="ECO:0007669"/>
    <property type="project" value="InterPro"/>
</dbReference>
<feature type="domain" description="N-acetyltransferase" evidence="17">
    <location>
        <begin position="34"/>
        <end position="194"/>
    </location>
</feature>
<evidence type="ECO:0000256" key="6">
    <source>
        <dbReference type="ARBA" id="ARBA00022763"/>
    </source>
</evidence>
<evidence type="ECO:0000256" key="12">
    <source>
        <dbReference type="ARBA" id="ARBA00038905"/>
    </source>
</evidence>
<gene>
    <name evidence="19" type="ORF">HUK82_02375</name>
</gene>
<dbReference type="InterPro" id="IPR029119">
    <property type="entry name" value="MutY_C"/>
</dbReference>
<dbReference type="FunFam" id="3.90.79.10:FF:000014">
    <property type="entry name" value="8-oxo-dGTP diphosphatase MutT"/>
    <property type="match status" value="1"/>
</dbReference>
<comment type="caution">
    <text evidence="19">The sequence shown here is derived from an EMBL/GenBank/DDBJ whole genome shotgun (WGS) entry which is preliminary data.</text>
</comment>
<keyword evidence="3" id="KW-0515">Mutator protein</keyword>